<keyword evidence="3" id="KW-1185">Reference proteome</keyword>
<keyword evidence="1" id="KW-0472">Membrane</keyword>
<dbReference type="VEuPathDB" id="FungiDB:PNEG_02890"/>
<evidence type="ECO:0000313" key="3">
    <source>
        <dbReference type="Proteomes" id="UP000011958"/>
    </source>
</evidence>
<dbReference type="EMBL" id="AFWA02000014">
    <property type="protein sequence ID" value="EMR08712.1"/>
    <property type="molecule type" value="Genomic_DNA"/>
</dbReference>
<dbReference type="GeneID" id="19896577"/>
<dbReference type="GO" id="GO:0005743">
    <property type="term" value="C:mitochondrial inner membrane"/>
    <property type="evidence" value="ECO:0007669"/>
    <property type="project" value="InterPro"/>
</dbReference>
<evidence type="ECO:0000256" key="1">
    <source>
        <dbReference type="SAM" id="Phobius"/>
    </source>
</evidence>
<dbReference type="InterPro" id="IPR044980">
    <property type="entry name" value="NDUFB2_plant/fungi"/>
</dbReference>
<organism evidence="2 3">
    <name type="scientific">Pneumocystis murina (strain B123)</name>
    <name type="common">Mouse pneumocystis pneumonia agent</name>
    <name type="synonym">Pneumocystis carinii f. sp. muris</name>
    <dbReference type="NCBI Taxonomy" id="1069680"/>
    <lineage>
        <taxon>Eukaryota</taxon>
        <taxon>Fungi</taxon>
        <taxon>Dikarya</taxon>
        <taxon>Ascomycota</taxon>
        <taxon>Taphrinomycotina</taxon>
        <taxon>Pneumocystomycetes</taxon>
        <taxon>Pneumocystaceae</taxon>
        <taxon>Pneumocystis</taxon>
    </lineage>
</organism>
<sequence>MKGTNGIHFHPPPKSYIVISQLLGASMWFFMLYRMKKDGPIILGLKNPWENHESEEKH</sequence>
<dbReference type="HOGENOM" id="CLU_181953_0_1_1"/>
<name>M7NNA7_PNEMU</name>
<dbReference type="PANTHER" id="PTHR36987:SF1">
    <property type="entry name" value="NADH DEHYDROGENASE [UBIQUINONE] 1 BETA SUBCOMPLEX SUBUNIT 2"/>
    <property type="match status" value="1"/>
</dbReference>
<protein>
    <submittedName>
        <fullName evidence="2">Uncharacterized protein</fullName>
    </submittedName>
</protein>
<dbReference type="OrthoDB" id="531564at2759"/>
<gene>
    <name evidence="2" type="ORF">PNEG_02890</name>
</gene>
<dbReference type="AlphaFoldDB" id="M7NNA7"/>
<accession>M7NNA7</accession>
<keyword evidence="1" id="KW-0812">Transmembrane</keyword>
<feature type="transmembrane region" description="Helical" evidence="1">
    <location>
        <begin position="15"/>
        <end position="33"/>
    </location>
</feature>
<reference evidence="3" key="1">
    <citation type="journal article" date="2016" name="Nat. Commun.">
        <title>Genome analysis of three Pneumocystis species reveals adaptation mechanisms to life exclusively in mammalian hosts.</title>
        <authorList>
            <person name="Ma L."/>
            <person name="Chen Z."/>
            <person name="Huang D.W."/>
            <person name="Kutty G."/>
            <person name="Ishihara M."/>
            <person name="Wang H."/>
            <person name="Abouelleil A."/>
            <person name="Bishop L."/>
            <person name="Davey E."/>
            <person name="Deng R."/>
            <person name="Deng X."/>
            <person name="Fan L."/>
            <person name="Fantoni G."/>
            <person name="Fitzgerald M."/>
            <person name="Gogineni E."/>
            <person name="Goldberg J.M."/>
            <person name="Handley G."/>
            <person name="Hu X."/>
            <person name="Huber C."/>
            <person name="Jiao X."/>
            <person name="Jones K."/>
            <person name="Levin J.Z."/>
            <person name="Liu Y."/>
            <person name="Macdonald P."/>
            <person name="Melnikov A."/>
            <person name="Raley C."/>
            <person name="Sassi M."/>
            <person name="Sherman B.T."/>
            <person name="Song X."/>
            <person name="Sykes S."/>
            <person name="Tran B."/>
            <person name="Walsh L."/>
            <person name="Xia Y."/>
            <person name="Yang J."/>
            <person name="Young S."/>
            <person name="Zeng Q."/>
            <person name="Zheng X."/>
            <person name="Stephens R."/>
            <person name="Nusbaum C."/>
            <person name="Birren B.W."/>
            <person name="Azadi P."/>
            <person name="Lempicki R.A."/>
            <person name="Cuomo C.A."/>
            <person name="Kovacs J.A."/>
        </authorList>
    </citation>
    <scope>NUCLEOTIDE SEQUENCE [LARGE SCALE GENOMIC DNA]</scope>
    <source>
        <strain evidence="3">B123</strain>
    </source>
</reference>
<dbReference type="GO" id="GO:0045271">
    <property type="term" value="C:respiratory chain complex I"/>
    <property type="evidence" value="ECO:0007669"/>
    <property type="project" value="InterPro"/>
</dbReference>
<dbReference type="RefSeq" id="XP_007874927.1">
    <property type="nucleotide sequence ID" value="XM_007876736.1"/>
</dbReference>
<evidence type="ECO:0000313" key="2">
    <source>
        <dbReference type="EMBL" id="EMR08712.1"/>
    </source>
</evidence>
<dbReference type="Proteomes" id="UP000011958">
    <property type="component" value="Unassembled WGS sequence"/>
</dbReference>
<keyword evidence="1" id="KW-1133">Transmembrane helix</keyword>
<dbReference type="STRING" id="1069680.M7NNA7"/>
<dbReference type="PANTHER" id="PTHR36987">
    <property type="entry name" value="NADH DEHYDROGENASE [UBIQUINONE] 1 BETA SUBCOMPLEX SUBUNIT 2-LIKE"/>
    <property type="match status" value="1"/>
</dbReference>
<proteinExistence type="predicted"/>
<comment type="caution">
    <text evidence="2">The sequence shown here is derived from an EMBL/GenBank/DDBJ whole genome shotgun (WGS) entry which is preliminary data.</text>
</comment>
<dbReference type="OMA" id="WEGHDDH"/>